<evidence type="ECO:0000256" key="1">
    <source>
        <dbReference type="SAM" id="SignalP"/>
    </source>
</evidence>
<dbReference type="Proteomes" id="UP000092683">
    <property type="component" value="Unassembled WGS sequence"/>
</dbReference>
<dbReference type="Pfam" id="PF13827">
    <property type="entry name" value="DUF4189"/>
    <property type="match status" value="1"/>
</dbReference>
<evidence type="ECO:0000313" key="4">
    <source>
        <dbReference type="Proteomes" id="UP000092683"/>
    </source>
</evidence>
<dbReference type="AlphaFoldDB" id="A0A1B9CUL2"/>
<feature type="domain" description="DUF4189" evidence="2">
    <location>
        <begin position="46"/>
        <end position="119"/>
    </location>
</feature>
<proteinExistence type="predicted"/>
<dbReference type="OrthoDB" id="9893776at2"/>
<organism evidence="3 4">
    <name type="scientific">Mycobacterium malmoense</name>
    <dbReference type="NCBI Taxonomy" id="1780"/>
    <lineage>
        <taxon>Bacteria</taxon>
        <taxon>Bacillati</taxon>
        <taxon>Actinomycetota</taxon>
        <taxon>Actinomycetes</taxon>
        <taxon>Mycobacteriales</taxon>
        <taxon>Mycobacteriaceae</taxon>
        <taxon>Mycobacterium</taxon>
    </lineage>
</organism>
<dbReference type="InterPro" id="IPR025240">
    <property type="entry name" value="DUF4189"/>
</dbReference>
<protein>
    <recommendedName>
        <fullName evidence="2">DUF4189 domain-containing protein</fullName>
    </recommendedName>
</protein>
<evidence type="ECO:0000313" key="3">
    <source>
        <dbReference type="EMBL" id="OCB46362.1"/>
    </source>
</evidence>
<dbReference type="EMBL" id="MBEE01000220">
    <property type="protein sequence ID" value="OCB46362.1"/>
    <property type="molecule type" value="Genomic_DNA"/>
</dbReference>
<name>A0A1B9CUL2_MYCMA</name>
<keyword evidence="1" id="KW-0732">Signal</keyword>
<accession>A0A1B9CUL2</accession>
<gene>
    <name evidence="3" type="ORF">A5677_04185</name>
</gene>
<dbReference type="RefSeq" id="WP_065483233.1">
    <property type="nucleotide sequence ID" value="NZ_MBEE01000220.1"/>
</dbReference>
<feature type="signal peptide" evidence="1">
    <location>
        <begin position="1"/>
        <end position="30"/>
    </location>
</feature>
<reference evidence="3 4" key="1">
    <citation type="submission" date="2016-06" db="EMBL/GenBank/DDBJ databases">
        <authorList>
            <person name="Kjaerup R.B."/>
            <person name="Dalgaard T.S."/>
            <person name="Juul-Madsen H.R."/>
        </authorList>
    </citation>
    <scope>NUCLEOTIDE SEQUENCE [LARGE SCALE GENOMIC DNA]</scope>
    <source>
        <strain evidence="3 4">E3012</strain>
    </source>
</reference>
<feature type="chain" id="PRO_5008623598" description="DUF4189 domain-containing protein" evidence="1">
    <location>
        <begin position="31"/>
        <end position="132"/>
    </location>
</feature>
<comment type="caution">
    <text evidence="3">The sequence shown here is derived from an EMBL/GenBank/DDBJ whole genome shotgun (WGS) entry which is preliminary data.</text>
</comment>
<sequence length="132" mass="13714">MSIKRLATQVAGGMGMAAAMAAFTVVPAHAEDTWVAIYYSRTSTVGNTAYGYANNVPTREAAEAAANDKCVYNGGTECKMAAVRKNGCAALAVLWSSNGRWHGGTGATIEEAEQDALAQNNGGSIFIEKCST</sequence>
<evidence type="ECO:0000259" key="2">
    <source>
        <dbReference type="Pfam" id="PF13827"/>
    </source>
</evidence>